<feature type="compositionally biased region" description="Low complexity" evidence="1">
    <location>
        <begin position="15"/>
        <end position="35"/>
    </location>
</feature>
<feature type="non-terminal residue" evidence="2">
    <location>
        <position position="106"/>
    </location>
</feature>
<organism evidence="2 3">
    <name type="scientific">Chiloscyllium punctatum</name>
    <name type="common">Brownbanded bambooshark</name>
    <name type="synonym">Hemiscyllium punctatum</name>
    <dbReference type="NCBI Taxonomy" id="137246"/>
    <lineage>
        <taxon>Eukaryota</taxon>
        <taxon>Metazoa</taxon>
        <taxon>Chordata</taxon>
        <taxon>Craniata</taxon>
        <taxon>Vertebrata</taxon>
        <taxon>Chondrichthyes</taxon>
        <taxon>Elasmobranchii</taxon>
        <taxon>Galeomorphii</taxon>
        <taxon>Galeoidea</taxon>
        <taxon>Orectolobiformes</taxon>
        <taxon>Hemiscylliidae</taxon>
        <taxon>Chiloscyllium</taxon>
    </lineage>
</organism>
<evidence type="ECO:0000313" key="2">
    <source>
        <dbReference type="EMBL" id="GCC19802.1"/>
    </source>
</evidence>
<sequence>MSKHSEFGYRDSPVAAIGGKAGPSPSAAPRAGPPSELLCSRRQVGNVYQLGPEQGRNHPKDNDWDPATDHTSNYHLGYGNTQNARAKHPNRVKGRALDPSDLRPQE</sequence>
<dbReference type="Proteomes" id="UP000287033">
    <property type="component" value="Unassembled WGS sequence"/>
</dbReference>
<accession>A0A401RNU6</accession>
<feature type="region of interest" description="Disordered" evidence="1">
    <location>
        <begin position="1"/>
        <end position="106"/>
    </location>
</feature>
<dbReference type="AlphaFoldDB" id="A0A401RNU6"/>
<feature type="compositionally biased region" description="Basic and acidic residues" evidence="1">
    <location>
        <begin position="95"/>
        <end position="106"/>
    </location>
</feature>
<comment type="caution">
    <text evidence="2">The sequence shown here is derived from an EMBL/GenBank/DDBJ whole genome shotgun (WGS) entry which is preliminary data.</text>
</comment>
<feature type="compositionally biased region" description="Basic residues" evidence="1">
    <location>
        <begin position="85"/>
        <end position="94"/>
    </location>
</feature>
<reference evidence="2 3" key="1">
    <citation type="journal article" date="2018" name="Nat. Ecol. Evol.">
        <title>Shark genomes provide insights into elasmobranch evolution and the origin of vertebrates.</title>
        <authorList>
            <person name="Hara Y"/>
            <person name="Yamaguchi K"/>
            <person name="Onimaru K"/>
            <person name="Kadota M"/>
            <person name="Koyanagi M"/>
            <person name="Keeley SD"/>
            <person name="Tatsumi K"/>
            <person name="Tanaka K"/>
            <person name="Motone F"/>
            <person name="Kageyama Y"/>
            <person name="Nozu R"/>
            <person name="Adachi N"/>
            <person name="Nishimura O"/>
            <person name="Nakagawa R"/>
            <person name="Tanegashima C"/>
            <person name="Kiyatake I"/>
            <person name="Matsumoto R"/>
            <person name="Murakumo K"/>
            <person name="Nishida K"/>
            <person name="Terakita A"/>
            <person name="Kuratani S"/>
            <person name="Sato K"/>
            <person name="Hyodo S Kuraku.S."/>
        </authorList>
    </citation>
    <scope>NUCLEOTIDE SEQUENCE [LARGE SCALE GENOMIC DNA]</scope>
</reference>
<dbReference type="EMBL" id="BEZZ01003454">
    <property type="protein sequence ID" value="GCC19802.1"/>
    <property type="molecule type" value="Genomic_DNA"/>
</dbReference>
<keyword evidence="3" id="KW-1185">Reference proteome</keyword>
<proteinExistence type="predicted"/>
<evidence type="ECO:0000313" key="3">
    <source>
        <dbReference type="Proteomes" id="UP000287033"/>
    </source>
</evidence>
<gene>
    <name evidence="2" type="ORF">chiPu_0021166</name>
</gene>
<name>A0A401RNU6_CHIPU</name>
<feature type="compositionally biased region" description="Polar residues" evidence="1">
    <location>
        <begin position="69"/>
        <end position="84"/>
    </location>
</feature>
<protein>
    <submittedName>
        <fullName evidence="2">Uncharacterized protein</fullName>
    </submittedName>
</protein>
<evidence type="ECO:0000256" key="1">
    <source>
        <dbReference type="SAM" id="MobiDB-lite"/>
    </source>
</evidence>